<keyword evidence="2" id="KW-1185">Reference proteome</keyword>
<protein>
    <submittedName>
        <fullName evidence="1">Uncharacterized protein</fullName>
    </submittedName>
</protein>
<gene>
    <name evidence="1" type="ORF">V1525DRAFT_390836</name>
</gene>
<reference evidence="2" key="1">
    <citation type="journal article" date="2024" name="Front. Bioeng. Biotechnol.">
        <title>Genome-scale model development and genomic sequencing of the oleaginous clade Lipomyces.</title>
        <authorList>
            <person name="Czajka J.J."/>
            <person name="Han Y."/>
            <person name="Kim J."/>
            <person name="Mondo S.J."/>
            <person name="Hofstad B.A."/>
            <person name="Robles A."/>
            <person name="Haridas S."/>
            <person name="Riley R."/>
            <person name="LaButti K."/>
            <person name="Pangilinan J."/>
            <person name="Andreopoulos W."/>
            <person name="Lipzen A."/>
            <person name="Yan J."/>
            <person name="Wang M."/>
            <person name="Ng V."/>
            <person name="Grigoriev I.V."/>
            <person name="Spatafora J.W."/>
            <person name="Magnuson J.K."/>
            <person name="Baker S.E."/>
            <person name="Pomraning K.R."/>
        </authorList>
    </citation>
    <scope>NUCLEOTIDE SEQUENCE [LARGE SCALE GENOMIC DNA]</scope>
    <source>
        <strain evidence="2">CBS 7786</strain>
    </source>
</reference>
<name>A0ACC3STW5_LIPKO</name>
<proteinExistence type="predicted"/>
<sequence length="122" mass="13680">MSIIDDPAESIDLIDEDNRLSAVVHTTSEVSGPMLKAKALNWQKDNFALTWAFINYLQEHDRARRAVLPQPGDATAGASKLAIFKEIAKAVLSQFPQYSEHLDNNTVIMSYRNAFKKGLQPY</sequence>
<dbReference type="Proteomes" id="UP001433508">
    <property type="component" value="Unassembled WGS sequence"/>
</dbReference>
<accession>A0ACC3STW5</accession>
<comment type="caution">
    <text evidence="1">The sequence shown here is derived from an EMBL/GenBank/DDBJ whole genome shotgun (WGS) entry which is preliminary data.</text>
</comment>
<evidence type="ECO:0000313" key="1">
    <source>
        <dbReference type="EMBL" id="KAK9235043.1"/>
    </source>
</evidence>
<dbReference type="EMBL" id="MU971434">
    <property type="protein sequence ID" value="KAK9235043.1"/>
    <property type="molecule type" value="Genomic_DNA"/>
</dbReference>
<evidence type="ECO:0000313" key="2">
    <source>
        <dbReference type="Proteomes" id="UP001433508"/>
    </source>
</evidence>
<organism evidence="1 2">
    <name type="scientific">Lipomyces kononenkoae</name>
    <name type="common">Yeast</name>
    <dbReference type="NCBI Taxonomy" id="34357"/>
    <lineage>
        <taxon>Eukaryota</taxon>
        <taxon>Fungi</taxon>
        <taxon>Dikarya</taxon>
        <taxon>Ascomycota</taxon>
        <taxon>Saccharomycotina</taxon>
        <taxon>Lipomycetes</taxon>
        <taxon>Lipomycetales</taxon>
        <taxon>Lipomycetaceae</taxon>
        <taxon>Lipomyces</taxon>
    </lineage>
</organism>